<sequence length="312" mass="34096">MLFKNRILQLSLAKRLYSVHSEIRQKTIHDLMAKYHAQKPISMVTAYDFITSTWANRANADIILVGDSLSMCSLGYASTTDLPLDEFQYHVKSICRAEGTSFIVADMPYGSFESSIEKGISTAVSLMKCSSRVNAVKLEVGSQKNDYALELASELCRRGIPVMGHIGLTPQRVHAMGGYKVQGSKSISDVMAIYLRAKELQDVGCFSLVLECVPHQIAKNITSKLHIPTIGIGAGPNTSGQVLVMSDLLGMTSGKVPKFVNKYSNIGELAVSGIANYIEEVNTASFPKIGQHTFTVNSEVLQEFIKELSSYG</sequence>
<dbReference type="EC" id="2.1.2.11" evidence="3 6"/>
<dbReference type="PIRSF" id="PIRSF000388">
    <property type="entry name" value="Pantoate_hydroxy_MeTrfase"/>
    <property type="match status" value="1"/>
</dbReference>
<evidence type="ECO:0000256" key="3">
    <source>
        <dbReference type="ARBA" id="ARBA00012618"/>
    </source>
</evidence>
<dbReference type="InterPro" id="IPR015813">
    <property type="entry name" value="Pyrv/PenolPyrv_kinase-like_dom"/>
</dbReference>
<comment type="catalytic activity">
    <reaction evidence="5 6">
        <text>(6R)-5,10-methylene-5,6,7,8-tetrahydrofolate + 3-methyl-2-oxobutanoate + H2O = 2-dehydropantoate + (6S)-5,6,7,8-tetrahydrofolate</text>
        <dbReference type="Rhea" id="RHEA:11824"/>
        <dbReference type="ChEBI" id="CHEBI:11561"/>
        <dbReference type="ChEBI" id="CHEBI:11851"/>
        <dbReference type="ChEBI" id="CHEBI:15377"/>
        <dbReference type="ChEBI" id="CHEBI:15636"/>
        <dbReference type="ChEBI" id="CHEBI:57453"/>
        <dbReference type="EC" id="2.1.2.11"/>
    </reaction>
</comment>
<dbReference type="UniPathway" id="UPA00028">
    <property type="reaction ID" value="UER00003"/>
</dbReference>
<proteinExistence type="inferred from homology"/>
<dbReference type="GO" id="GO:0005739">
    <property type="term" value="C:mitochondrion"/>
    <property type="evidence" value="ECO:0007669"/>
    <property type="project" value="TreeGrafter"/>
</dbReference>
<dbReference type="GO" id="GO:0015940">
    <property type="term" value="P:pantothenate biosynthetic process"/>
    <property type="evidence" value="ECO:0007669"/>
    <property type="project" value="UniProtKB-UniPathway"/>
</dbReference>
<dbReference type="Proteomes" id="UP000243052">
    <property type="component" value="Chromosome iii"/>
</dbReference>
<accession>A0A120K1Q8</accession>
<protein>
    <recommendedName>
        <fullName evidence="3 6">3-methyl-2-oxobutanoate hydroxymethyltransferase</fullName>
        <ecNumber evidence="3 6">2.1.2.11</ecNumber>
    </recommendedName>
</protein>
<dbReference type="FunFam" id="3.20.20.60:FF:000003">
    <property type="entry name" value="3-methyl-2-oxobutanoate hydroxymethyltransferase"/>
    <property type="match status" value="1"/>
</dbReference>
<dbReference type="Pfam" id="PF02548">
    <property type="entry name" value="Pantoate_transf"/>
    <property type="match status" value="1"/>
</dbReference>
<evidence type="ECO:0000256" key="6">
    <source>
        <dbReference type="RuleBase" id="RU362100"/>
    </source>
</evidence>
<comment type="function">
    <text evidence="6">Catalyzes the reversible reaction in which hydroxymethyl group from 5,10-methylenetetrahydrofolate is transferred onto alpha-ketoisovalerate to form ketopantoate.</text>
</comment>
<dbReference type="RefSeq" id="XP_017986646.1">
    <property type="nucleotide sequence ID" value="XM_018131466.1"/>
</dbReference>
<keyword evidence="8" id="KW-1185">Reference proteome</keyword>
<dbReference type="GO" id="GO:0000287">
    <property type="term" value="F:magnesium ion binding"/>
    <property type="evidence" value="ECO:0007669"/>
    <property type="project" value="TreeGrafter"/>
</dbReference>
<evidence type="ECO:0000313" key="8">
    <source>
        <dbReference type="Proteomes" id="UP000243052"/>
    </source>
</evidence>
<dbReference type="InterPro" id="IPR003700">
    <property type="entry name" value="Pantoate_hydroxy_MeTrfase"/>
</dbReference>
<dbReference type="Gene3D" id="3.20.20.60">
    <property type="entry name" value="Phosphoenolpyruvate-binding domains"/>
    <property type="match status" value="1"/>
</dbReference>
<evidence type="ECO:0000256" key="2">
    <source>
        <dbReference type="ARBA" id="ARBA00008676"/>
    </source>
</evidence>
<name>A0A120K1Q8_9SACH</name>
<dbReference type="NCBIfam" id="NF001452">
    <property type="entry name" value="PRK00311.1"/>
    <property type="match status" value="1"/>
</dbReference>
<comment type="pathway">
    <text evidence="1 6">Cofactor biosynthesis; (R)-pantothenate biosynthesis; (R)-pantoate from 3-methyl-2-oxobutanoate: step 1/2.</text>
</comment>
<dbReference type="PANTHER" id="PTHR20881:SF0">
    <property type="entry name" value="3-METHYL-2-OXOBUTANOATE HYDROXYMETHYLTRANSFERASE"/>
    <property type="match status" value="1"/>
</dbReference>
<dbReference type="SUPFAM" id="SSF51621">
    <property type="entry name" value="Phosphoenolpyruvate/pyruvate domain"/>
    <property type="match status" value="1"/>
</dbReference>
<dbReference type="InterPro" id="IPR040442">
    <property type="entry name" value="Pyrv_kinase-like_dom_sf"/>
</dbReference>
<dbReference type="CDD" id="cd06557">
    <property type="entry name" value="KPHMT-like"/>
    <property type="match status" value="1"/>
</dbReference>
<reference evidence="7 8" key="1">
    <citation type="submission" date="2016-01" db="EMBL/GenBank/DDBJ databases">
        <title>Genome sequence of the yeast Holleya sinecauda.</title>
        <authorList>
            <person name="Dietrich F.S."/>
        </authorList>
    </citation>
    <scope>NUCLEOTIDE SEQUENCE [LARGE SCALE GENOMIC DNA]</scope>
    <source>
        <strain evidence="7 8">ATCC 58844</strain>
    </source>
</reference>
<evidence type="ECO:0000256" key="4">
    <source>
        <dbReference type="ARBA" id="ARBA00022679"/>
    </source>
</evidence>
<keyword evidence="4 6" id="KW-0808">Transferase</keyword>
<evidence type="ECO:0000313" key="7">
    <source>
        <dbReference type="EMBL" id="AMD19650.1"/>
    </source>
</evidence>
<dbReference type="OrthoDB" id="425211at2759"/>
<comment type="similarity">
    <text evidence="2 6">Belongs to the PanB family.</text>
</comment>
<dbReference type="AlphaFoldDB" id="A0A120K1Q8"/>
<keyword evidence="6" id="KW-0566">Pantothenate biosynthesis</keyword>
<dbReference type="PANTHER" id="PTHR20881">
    <property type="entry name" value="3-METHYL-2-OXOBUTANOATE HYDROXYMETHYLTRANSFERASE"/>
    <property type="match status" value="1"/>
</dbReference>
<organism evidence="7 8">
    <name type="scientific">Eremothecium sinecaudum</name>
    <dbReference type="NCBI Taxonomy" id="45286"/>
    <lineage>
        <taxon>Eukaryota</taxon>
        <taxon>Fungi</taxon>
        <taxon>Dikarya</taxon>
        <taxon>Ascomycota</taxon>
        <taxon>Saccharomycotina</taxon>
        <taxon>Saccharomycetes</taxon>
        <taxon>Saccharomycetales</taxon>
        <taxon>Saccharomycetaceae</taxon>
        <taxon>Eremothecium</taxon>
    </lineage>
</organism>
<evidence type="ECO:0000256" key="5">
    <source>
        <dbReference type="ARBA" id="ARBA00049172"/>
    </source>
</evidence>
<dbReference type="GO" id="GO:0003864">
    <property type="term" value="F:3-methyl-2-oxobutanoate hydroxymethyltransferase activity"/>
    <property type="evidence" value="ECO:0007669"/>
    <property type="project" value="UniProtKB-EC"/>
</dbReference>
<dbReference type="GeneID" id="28722855"/>
<dbReference type="NCBIfam" id="TIGR00222">
    <property type="entry name" value="panB"/>
    <property type="match status" value="1"/>
</dbReference>
<dbReference type="HAMAP" id="MF_00156">
    <property type="entry name" value="PanB"/>
    <property type="match status" value="1"/>
</dbReference>
<dbReference type="EMBL" id="CP014243">
    <property type="protein sequence ID" value="AMD19650.1"/>
    <property type="molecule type" value="Genomic_DNA"/>
</dbReference>
<evidence type="ECO:0000256" key="1">
    <source>
        <dbReference type="ARBA" id="ARBA00005033"/>
    </source>
</evidence>
<dbReference type="STRING" id="45286.A0A120K1Q8"/>
<gene>
    <name evidence="7" type="ORF">AW171_hschr31491</name>
</gene>